<dbReference type="Proteomes" id="UP001521222">
    <property type="component" value="Unassembled WGS sequence"/>
</dbReference>
<comment type="caution">
    <text evidence="1">The sequence shown here is derived from an EMBL/GenBank/DDBJ whole genome shotgun (WGS) entry which is preliminary data.</text>
</comment>
<name>A0ABR3S3S7_9PLEO</name>
<gene>
    <name evidence="1" type="ORF">SLS59_000054</name>
</gene>
<protein>
    <submittedName>
        <fullName evidence="1">Uncharacterized protein</fullName>
    </submittedName>
</protein>
<reference evidence="1 2" key="1">
    <citation type="submission" date="2024-02" db="EMBL/GenBank/DDBJ databases">
        <title>De novo assembly and annotation of 12 fungi associated with fruit tree decline syndrome in Ontario, Canada.</title>
        <authorList>
            <person name="Sulman M."/>
            <person name="Ellouze W."/>
            <person name="Ilyukhin E."/>
        </authorList>
    </citation>
    <scope>NUCLEOTIDE SEQUENCE [LARGE SCALE GENOMIC DNA]</scope>
    <source>
        <strain evidence="1 2">M97-236</strain>
    </source>
</reference>
<organism evidence="1 2">
    <name type="scientific">Nothophoma quercina</name>
    <dbReference type="NCBI Taxonomy" id="749835"/>
    <lineage>
        <taxon>Eukaryota</taxon>
        <taxon>Fungi</taxon>
        <taxon>Dikarya</taxon>
        <taxon>Ascomycota</taxon>
        <taxon>Pezizomycotina</taxon>
        <taxon>Dothideomycetes</taxon>
        <taxon>Pleosporomycetidae</taxon>
        <taxon>Pleosporales</taxon>
        <taxon>Pleosporineae</taxon>
        <taxon>Didymellaceae</taxon>
        <taxon>Nothophoma</taxon>
    </lineage>
</organism>
<evidence type="ECO:0000313" key="2">
    <source>
        <dbReference type="Proteomes" id="UP001521222"/>
    </source>
</evidence>
<evidence type="ECO:0000313" key="1">
    <source>
        <dbReference type="EMBL" id="KAL1611336.1"/>
    </source>
</evidence>
<proteinExistence type="predicted"/>
<accession>A0ABR3S3S7</accession>
<dbReference type="EMBL" id="JAKIXB020000001">
    <property type="protein sequence ID" value="KAL1611336.1"/>
    <property type="molecule type" value="Genomic_DNA"/>
</dbReference>
<sequence>MHFTPPPNFGSTITDDELFCECELPFYKCNYCKEKEAAQAAKCLLPDLYTPEKWVAEYAEAFQEQQKVADWMGLCLASPDPQGTLDSMLCETEFEMRVWAVTTRVLREQMKGCSAVRISREGSPK</sequence>
<keyword evidence="2" id="KW-1185">Reference proteome</keyword>